<dbReference type="AlphaFoldDB" id="A0A0F7G062"/>
<evidence type="ECO:0000259" key="4">
    <source>
        <dbReference type="PROSITE" id="PS50043"/>
    </source>
</evidence>
<dbReference type="PANTHER" id="PTHR44688:SF16">
    <property type="entry name" value="DNA-BINDING TRANSCRIPTIONAL ACTIVATOR DEVR_DOSR"/>
    <property type="match status" value="1"/>
</dbReference>
<accession>A0A0F7G062</accession>
<keyword evidence="2" id="KW-0238">DNA-binding</keyword>
<evidence type="ECO:0000256" key="2">
    <source>
        <dbReference type="ARBA" id="ARBA00023125"/>
    </source>
</evidence>
<dbReference type="PRINTS" id="PR00038">
    <property type="entry name" value="HTHLUXR"/>
</dbReference>
<evidence type="ECO:0000313" key="6">
    <source>
        <dbReference type="Proteomes" id="UP000034034"/>
    </source>
</evidence>
<dbReference type="CDD" id="cd06170">
    <property type="entry name" value="LuxR_C_like"/>
    <property type="match status" value="1"/>
</dbReference>
<dbReference type="InterPro" id="IPR000792">
    <property type="entry name" value="Tscrpt_reg_LuxR_C"/>
</dbReference>
<evidence type="ECO:0000313" key="5">
    <source>
        <dbReference type="EMBL" id="AKG46589.1"/>
    </source>
</evidence>
<dbReference type="PANTHER" id="PTHR44688">
    <property type="entry name" value="DNA-BINDING TRANSCRIPTIONAL ACTIVATOR DEVR_DOSR"/>
    <property type="match status" value="1"/>
</dbReference>
<sequence>MPLDVTLLVESEVLRRGVGSLLAQIPWVTLVDRRPGRTGSPDSGPGRASFIIATLPEWRTLTGEDLLGPGTRPFVLLIGDDIHARDLSLPAEVPCDGVISLREATVPLLDTTLRRVVEGDMPLPAPLARELLAGSRGPVRHHTGRRAVSFTDRERETLGLLAQGYSNKQIAKALGISAHGVKRLVGAILLKLGAPNRTTAAVMAMNERLL</sequence>
<name>A0A0F7G062_9ACTN</name>
<dbReference type="SUPFAM" id="SSF46894">
    <property type="entry name" value="C-terminal effector domain of the bipartite response regulators"/>
    <property type="match status" value="1"/>
</dbReference>
<dbReference type="EMBL" id="CP009922">
    <property type="protein sequence ID" value="AKG46589.1"/>
    <property type="molecule type" value="Genomic_DNA"/>
</dbReference>
<keyword evidence="1" id="KW-0805">Transcription regulation</keyword>
<proteinExistence type="predicted"/>
<dbReference type="HOGENOM" id="CLU_000445_90_10_11"/>
<evidence type="ECO:0000256" key="3">
    <source>
        <dbReference type="ARBA" id="ARBA00023163"/>
    </source>
</evidence>
<dbReference type="PATRIC" id="fig|408015.6.peg.5268"/>
<gene>
    <name evidence="5" type="ORF">SXIM_52050</name>
</gene>
<dbReference type="InterPro" id="IPR016032">
    <property type="entry name" value="Sig_transdc_resp-reg_C-effctor"/>
</dbReference>
<dbReference type="Proteomes" id="UP000034034">
    <property type="component" value="Chromosome"/>
</dbReference>
<dbReference type="PROSITE" id="PS50043">
    <property type="entry name" value="HTH_LUXR_2"/>
    <property type="match status" value="1"/>
</dbReference>
<dbReference type="GO" id="GO:0006355">
    <property type="term" value="P:regulation of DNA-templated transcription"/>
    <property type="evidence" value="ECO:0007669"/>
    <property type="project" value="InterPro"/>
</dbReference>
<dbReference type="STRING" id="408015.SXIM_52050"/>
<protein>
    <submittedName>
        <fullName evidence="5">Two-component system response regulator</fullName>
    </submittedName>
</protein>
<dbReference type="Pfam" id="PF00196">
    <property type="entry name" value="GerE"/>
    <property type="match status" value="1"/>
</dbReference>
<organism evidence="5 6">
    <name type="scientific">Streptomyces xiamenensis</name>
    <dbReference type="NCBI Taxonomy" id="408015"/>
    <lineage>
        <taxon>Bacteria</taxon>
        <taxon>Bacillati</taxon>
        <taxon>Actinomycetota</taxon>
        <taxon>Actinomycetes</taxon>
        <taxon>Kitasatosporales</taxon>
        <taxon>Streptomycetaceae</taxon>
        <taxon>Streptomyces</taxon>
    </lineage>
</organism>
<reference evidence="5" key="1">
    <citation type="submission" date="2019-08" db="EMBL/GenBank/DDBJ databases">
        <title>Complete genome sequence of a mangrove-derived Streptomyces xiamenensis.</title>
        <authorList>
            <person name="Xu J."/>
        </authorList>
    </citation>
    <scope>NUCLEOTIDE SEQUENCE</scope>
    <source>
        <strain evidence="5">318</strain>
    </source>
</reference>
<feature type="domain" description="HTH luxR-type" evidence="4">
    <location>
        <begin position="143"/>
        <end position="208"/>
    </location>
</feature>
<dbReference type="GO" id="GO:0003677">
    <property type="term" value="F:DNA binding"/>
    <property type="evidence" value="ECO:0007669"/>
    <property type="project" value="UniProtKB-KW"/>
</dbReference>
<keyword evidence="3" id="KW-0804">Transcription</keyword>
<dbReference type="SMART" id="SM00421">
    <property type="entry name" value="HTH_LUXR"/>
    <property type="match status" value="1"/>
</dbReference>
<dbReference type="Gene3D" id="1.10.10.10">
    <property type="entry name" value="Winged helix-like DNA-binding domain superfamily/Winged helix DNA-binding domain"/>
    <property type="match status" value="1"/>
</dbReference>
<dbReference type="InterPro" id="IPR036388">
    <property type="entry name" value="WH-like_DNA-bd_sf"/>
</dbReference>
<evidence type="ECO:0000256" key="1">
    <source>
        <dbReference type="ARBA" id="ARBA00023015"/>
    </source>
</evidence>
<dbReference type="KEGG" id="sxi:SXIM_52050"/>
<keyword evidence="6" id="KW-1185">Reference proteome</keyword>